<dbReference type="Proteomes" id="UP000248916">
    <property type="component" value="Unassembled WGS sequence"/>
</dbReference>
<dbReference type="GO" id="GO:0008476">
    <property type="term" value="F:protein-tyrosine sulfotransferase activity"/>
    <property type="evidence" value="ECO:0007669"/>
    <property type="project" value="InterPro"/>
</dbReference>
<dbReference type="PANTHER" id="PTHR12788">
    <property type="entry name" value="PROTEIN-TYROSINE SULFOTRANSFERASE 2"/>
    <property type="match status" value="1"/>
</dbReference>
<dbReference type="EMBL" id="QKZL01000018">
    <property type="protein sequence ID" value="PZX13513.1"/>
    <property type="molecule type" value="Genomic_DNA"/>
</dbReference>
<dbReference type="RefSeq" id="WP_170133983.1">
    <property type="nucleotide sequence ID" value="NZ_QKZL01000018.1"/>
</dbReference>
<comment type="caution">
    <text evidence="2">The sequence shown here is derived from an EMBL/GenBank/DDBJ whole genome shotgun (WGS) entry which is preliminary data.</text>
</comment>
<accession>A0A2W7N166</accession>
<keyword evidence="1 2" id="KW-0808">Transferase</keyword>
<dbReference type="Gene3D" id="3.40.50.300">
    <property type="entry name" value="P-loop containing nucleotide triphosphate hydrolases"/>
    <property type="match status" value="1"/>
</dbReference>
<dbReference type="InterPro" id="IPR027417">
    <property type="entry name" value="P-loop_NTPase"/>
</dbReference>
<organism evidence="2 3">
    <name type="scientific">Palleronia aestuarii</name>
    <dbReference type="NCBI Taxonomy" id="568105"/>
    <lineage>
        <taxon>Bacteria</taxon>
        <taxon>Pseudomonadati</taxon>
        <taxon>Pseudomonadota</taxon>
        <taxon>Alphaproteobacteria</taxon>
        <taxon>Rhodobacterales</taxon>
        <taxon>Roseobacteraceae</taxon>
        <taxon>Palleronia</taxon>
    </lineage>
</organism>
<dbReference type="Pfam" id="PF13469">
    <property type="entry name" value="Sulfotransfer_3"/>
    <property type="match status" value="1"/>
</dbReference>
<keyword evidence="3" id="KW-1185">Reference proteome</keyword>
<name>A0A2W7N166_9RHOB</name>
<dbReference type="InterPro" id="IPR026634">
    <property type="entry name" value="TPST-like"/>
</dbReference>
<sequence length="316" mass="35914">MTTLPSDDLIIVYGALRSGTTVFRLMLDAHPRIANPGEVDFLFDHLHPAPDHPTGWRYDLKALRLNRIFLSKNLTIPEGRDGLDLLVHFLDQFRLRHPGAILSLNLHRGVERLVEIMPDIRIIHMLRDPRDVARSCIGMGWAGSLYYGIGHWIGTETAWEAVASRLAPDQVLTLRYEDLFTDTEGSLGAVCAFFGVEWNPWMLEYSETSTYAPPDRSLIAQWRRKCTPREVALAEGKAANLMRARGYPPTDLARAPSRAEALWLAFHHRASVWRFNGRRYGYALYFGEKVARRAGAARVHAGLRQRLNVIQAQHLK</sequence>
<evidence type="ECO:0000313" key="3">
    <source>
        <dbReference type="Proteomes" id="UP000248916"/>
    </source>
</evidence>
<evidence type="ECO:0000313" key="2">
    <source>
        <dbReference type="EMBL" id="PZX13513.1"/>
    </source>
</evidence>
<gene>
    <name evidence="2" type="ORF">LX81_03298</name>
</gene>
<protein>
    <submittedName>
        <fullName evidence="2">Sulfotransferase family protein</fullName>
    </submittedName>
</protein>
<proteinExistence type="predicted"/>
<dbReference type="SUPFAM" id="SSF52540">
    <property type="entry name" value="P-loop containing nucleoside triphosphate hydrolases"/>
    <property type="match status" value="1"/>
</dbReference>
<dbReference type="AlphaFoldDB" id="A0A2W7N166"/>
<dbReference type="PANTHER" id="PTHR12788:SF10">
    <property type="entry name" value="PROTEIN-TYROSINE SULFOTRANSFERASE"/>
    <property type="match status" value="1"/>
</dbReference>
<reference evidence="2 3" key="1">
    <citation type="submission" date="2018-06" db="EMBL/GenBank/DDBJ databases">
        <title>Genomic Encyclopedia of Archaeal and Bacterial Type Strains, Phase II (KMG-II): from individual species to whole genera.</title>
        <authorList>
            <person name="Goeker M."/>
        </authorList>
    </citation>
    <scope>NUCLEOTIDE SEQUENCE [LARGE SCALE GENOMIC DNA]</scope>
    <source>
        <strain evidence="2 3">DSM 22009</strain>
    </source>
</reference>
<evidence type="ECO:0000256" key="1">
    <source>
        <dbReference type="ARBA" id="ARBA00022679"/>
    </source>
</evidence>